<evidence type="ECO:0000313" key="3">
    <source>
        <dbReference type="Proteomes" id="UP000321944"/>
    </source>
</evidence>
<reference evidence="2 3" key="1">
    <citation type="submission" date="2019-07" db="EMBL/GenBank/DDBJ databases">
        <title>Complete Genome Sequence of Leptotrichia wadei Strain JMUB3936.</title>
        <authorList>
            <person name="Watanabe S."/>
            <person name="Cui L."/>
        </authorList>
    </citation>
    <scope>NUCLEOTIDE SEQUENCE [LARGE SCALE GENOMIC DNA]</scope>
    <source>
        <strain evidence="2 3">JMUB3936</strain>
    </source>
</reference>
<sequence length="185" mass="21818">MKKFILMLMFVLGTFTFSETTISEVESFFTPKAQIYVSNQKDWFSGMDPASDNDEIIWEKLNYFINVVPIGNKYRVSYTPFDNVKSYNKEKYPILNYKIEKKYYVNSKKNQNTPVTDSYEIRVEFGVINTGTEIKKGNKYERTDFQMLSENELNALLKSKNAKRLNSETEKNTKIYLDWLQHNAN</sequence>
<dbReference type="AlphaFoldDB" id="A0A510KZA0"/>
<organism evidence="2 3">
    <name type="scientific">Leptotrichia wadei</name>
    <dbReference type="NCBI Taxonomy" id="157687"/>
    <lineage>
        <taxon>Bacteria</taxon>
        <taxon>Fusobacteriati</taxon>
        <taxon>Fusobacteriota</taxon>
        <taxon>Fusobacteriia</taxon>
        <taxon>Fusobacteriales</taxon>
        <taxon>Leptotrichiaceae</taxon>
        <taxon>Leptotrichia</taxon>
    </lineage>
</organism>
<name>A0A510KZA0_9FUSO</name>
<dbReference type="OrthoDB" id="81353at2"/>
<gene>
    <name evidence="2" type="ORF">JMUB3936_1470</name>
</gene>
<feature type="signal peptide" evidence="1">
    <location>
        <begin position="1"/>
        <end position="18"/>
    </location>
</feature>
<dbReference type="Proteomes" id="UP000321944">
    <property type="component" value="Chromosome"/>
</dbReference>
<accession>A0A510KZA0</accession>
<keyword evidence="1" id="KW-0732">Signal</keyword>
<feature type="chain" id="PRO_5022086808" evidence="1">
    <location>
        <begin position="19"/>
        <end position="185"/>
    </location>
</feature>
<dbReference type="EMBL" id="AP019841">
    <property type="protein sequence ID" value="BBM55185.1"/>
    <property type="molecule type" value="Genomic_DNA"/>
</dbReference>
<evidence type="ECO:0000256" key="1">
    <source>
        <dbReference type="SAM" id="SignalP"/>
    </source>
</evidence>
<proteinExistence type="predicted"/>
<protein>
    <submittedName>
        <fullName evidence="2">Uncharacterized protein</fullName>
    </submittedName>
</protein>
<dbReference type="RefSeq" id="WP_147003878.1">
    <property type="nucleotide sequence ID" value="NZ_AP019841.1"/>
</dbReference>
<evidence type="ECO:0000313" key="2">
    <source>
        <dbReference type="EMBL" id="BBM55185.1"/>
    </source>
</evidence>